<evidence type="ECO:0000259" key="6">
    <source>
        <dbReference type="PROSITE" id="PS50850"/>
    </source>
</evidence>
<evidence type="ECO:0000313" key="8">
    <source>
        <dbReference type="Proteomes" id="UP001608902"/>
    </source>
</evidence>
<dbReference type="GO" id="GO:0016020">
    <property type="term" value="C:membrane"/>
    <property type="evidence" value="ECO:0007669"/>
    <property type="project" value="UniProtKB-SubCell"/>
</dbReference>
<feature type="transmembrane region" description="Helical" evidence="5">
    <location>
        <begin position="134"/>
        <end position="159"/>
    </location>
</feature>
<name>A0ABD6EGI7_9BILA</name>
<dbReference type="PANTHER" id="PTHR23503:SF50">
    <property type="entry name" value="MAJOR FACILITATOR SUPERFAMILY (MFS) PROFILE DOMAIN-CONTAINING PROTEIN"/>
    <property type="match status" value="1"/>
</dbReference>
<keyword evidence="3 5" id="KW-1133">Transmembrane helix</keyword>
<keyword evidence="4 5" id="KW-0472">Membrane</keyword>
<dbReference type="InterPro" id="IPR020846">
    <property type="entry name" value="MFS_dom"/>
</dbReference>
<feature type="transmembrane region" description="Helical" evidence="5">
    <location>
        <begin position="287"/>
        <end position="310"/>
    </location>
</feature>
<protein>
    <recommendedName>
        <fullName evidence="6">Major facilitator superfamily (MFS) profile domain-containing protein</fullName>
    </recommendedName>
</protein>
<dbReference type="Gene3D" id="1.20.1250.20">
    <property type="entry name" value="MFS general substrate transporter like domains"/>
    <property type="match status" value="1"/>
</dbReference>
<reference evidence="7 8" key="1">
    <citation type="submission" date="2024-08" db="EMBL/GenBank/DDBJ databases">
        <title>Gnathostoma spinigerum genome.</title>
        <authorList>
            <person name="Gonzalez-Bertolin B."/>
            <person name="Monzon S."/>
            <person name="Zaballos A."/>
            <person name="Jimenez P."/>
            <person name="Dekumyoy P."/>
            <person name="Varona S."/>
            <person name="Cuesta I."/>
            <person name="Sumanam S."/>
            <person name="Adisakwattana P."/>
            <person name="Gasser R.B."/>
            <person name="Hernandez-Gonzalez A."/>
            <person name="Young N.D."/>
            <person name="Perteguer M.J."/>
        </authorList>
    </citation>
    <scope>NUCLEOTIDE SEQUENCE [LARGE SCALE GENOMIC DNA]</scope>
    <source>
        <strain evidence="7">AL3</strain>
        <tissue evidence="7">Liver</tissue>
    </source>
</reference>
<feature type="transmembrane region" description="Helical" evidence="5">
    <location>
        <begin position="387"/>
        <end position="411"/>
    </location>
</feature>
<dbReference type="Proteomes" id="UP001608902">
    <property type="component" value="Unassembled WGS sequence"/>
</dbReference>
<dbReference type="SUPFAM" id="SSF103473">
    <property type="entry name" value="MFS general substrate transporter"/>
    <property type="match status" value="1"/>
</dbReference>
<dbReference type="InterPro" id="IPR003663">
    <property type="entry name" value="Sugar/inositol_transpt"/>
</dbReference>
<evidence type="ECO:0000256" key="1">
    <source>
        <dbReference type="ARBA" id="ARBA00004141"/>
    </source>
</evidence>
<feature type="transmembrane region" description="Helical" evidence="5">
    <location>
        <begin position="78"/>
        <end position="102"/>
    </location>
</feature>
<comment type="caution">
    <text evidence="7">The sequence shown here is derived from an EMBL/GenBank/DDBJ whole genome shotgun (WGS) entry which is preliminary data.</text>
</comment>
<evidence type="ECO:0000313" key="7">
    <source>
        <dbReference type="EMBL" id="MFH4977244.1"/>
    </source>
</evidence>
<feature type="transmembrane region" description="Helical" evidence="5">
    <location>
        <begin position="354"/>
        <end position="375"/>
    </location>
</feature>
<evidence type="ECO:0000256" key="3">
    <source>
        <dbReference type="ARBA" id="ARBA00022989"/>
    </source>
</evidence>
<evidence type="ECO:0000256" key="2">
    <source>
        <dbReference type="ARBA" id="ARBA00022692"/>
    </source>
</evidence>
<keyword evidence="8" id="KW-1185">Reference proteome</keyword>
<feature type="transmembrane region" description="Helical" evidence="5">
    <location>
        <begin position="452"/>
        <end position="473"/>
    </location>
</feature>
<feature type="transmembrane region" description="Helical" evidence="5">
    <location>
        <begin position="26"/>
        <end position="46"/>
    </location>
</feature>
<proteinExistence type="predicted"/>
<feature type="transmembrane region" description="Helical" evidence="5">
    <location>
        <begin position="171"/>
        <end position="190"/>
    </location>
</feature>
<dbReference type="PROSITE" id="PS00217">
    <property type="entry name" value="SUGAR_TRANSPORT_2"/>
    <property type="match status" value="1"/>
</dbReference>
<dbReference type="PANTHER" id="PTHR23503">
    <property type="entry name" value="SOLUTE CARRIER FAMILY 2"/>
    <property type="match status" value="1"/>
</dbReference>
<organism evidence="7 8">
    <name type="scientific">Gnathostoma spinigerum</name>
    <dbReference type="NCBI Taxonomy" id="75299"/>
    <lineage>
        <taxon>Eukaryota</taxon>
        <taxon>Metazoa</taxon>
        <taxon>Ecdysozoa</taxon>
        <taxon>Nematoda</taxon>
        <taxon>Chromadorea</taxon>
        <taxon>Rhabditida</taxon>
        <taxon>Spirurina</taxon>
        <taxon>Gnathostomatomorpha</taxon>
        <taxon>Gnathostomatoidea</taxon>
        <taxon>Gnathostomatidae</taxon>
        <taxon>Gnathostoma</taxon>
    </lineage>
</organism>
<dbReference type="InterPro" id="IPR045263">
    <property type="entry name" value="GLUT"/>
</dbReference>
<comment type="subcellular location">
    <subcellularLocation>
        <location evidence="1">Membrane</location>
        <topology evidence="1">Multi-pass membrane protein</topology>
    </subcellularLocation>
</comment>
<dbReference type="InterPro" id="IPR005829">
    <property type="entry name" value="Sugar_transporter_CS"/>
</dbReference>
<feature type="transmembrane region" description="Helical" evidence="5">
    <location>
        <begin position="202"/>
        <end position="223"/>
    </location>
</feature>
<dbReference type="InterPro" id="IPR036259">
    <property type="entry name" value="MFS_trans_sf"/>
</dbReference>
<feature type="transmembrane region" description="Helical" evidence="5">
    <location>
        <begin position="322"/>
        <end position="342"/>
    </location>
</feature>
<feature type="domain" description="Major facilitator superfamily (MFS) profile" evidence="6">
    <location>
        <begin position="30"/>
        <end position="477"/>
    </location>
</feature>
<evidence type="ECO:0000256" key="4">
    <source>
        <dbReference type="ARBA" id="ARBA00023136"/>
    </source>
</evidence>
<dbReference type="PROSITE" id="PS50850">
    <property type="entry name" value="MFS"/>
    <property type="match status" value="1"/>
</dbReference>
<feature type="transmembrane region" description="Helical" evidence="5">
    <location>
        <begin position="109"/>
        <end position="128"/>
    </location>
</feature>
<evidence type="ECO:0000256" key="5">
    <source>
        <dbReference type="SAM" id="Phobius"/>
    </source>
</evidence>
<accession>A0ABD6EGI7</accession>
<dbReference type="AlphaFoldDB" id="A0ABD6EGI7"/>
<dbReference type="Pfam" id="PF00083">
    <property type="entry name" value="Sugar_tr"/>
    <property type="match status" value="1"/>
</dbReference>
<keyword evidence="2 5" id="KW-0812">Transmembrane</keyword>
<gene>
    <name evidence="7" type="ORF">AB6A40_003953</name>
</gene>
<dbReference type="PRINTS" id="PR00171">
    <property type="entry name" value="SUGRTRNSPORT"/>
</dbReference>
<sequence>MMELQILSDKVTVGKKRIIVNHYARVVILSVLTSATAIYPVGYHAVVLNVPSKVMQSAINDSVLKNYRINLTEYQLSVIWSTIVSSQSIGALIGCLLLGYLISRHGTKSAMLFTNNVFLLMGCLLMAFSSLVDVVIFLFVGRLLIGVHTGLSSALTPLFIQEIAPTEIKGALSCVVHIAVCFGAMAASILSLESVLGRQNVWGVLFAIPAVLCIPQMLASFYLPDTPNYLLREAAVFDAVNSIKFYYGLDADDYEGAIREYRNIVSNMPEQVPIHVALKNRKTRNRIMLGAVVSAAQIFCGSMATVSYSTSMFSAVSFIPPVIPFLPAIGSIISALLTLPALHLVETSGRRNLFLSALIICVIADYLFNIFSLVSQHTQSVGSLSSYLFAFAFFMFGVGYNLGVGPLAYFLPGELVSPENASAAMGLAVAVNWISTLVTTLIYYPLNNVYGGWSYLLFSIPSTIFLVILWKYLPETKFGQMKMEDRTCVLHNSQFCDYGTVEFL</sequence>
<feature type="transmembrane region" description="Helical" evidence="5">
    <location>
        <begin position="423"/>
        <end position="446"/>
    </location>
</feature>
<dbReference type="EMBL" id="JBGFUD010002165">
    <property type="protein sequence ID" value="MFH4977244.1"/>
    <property type="molecule type" value="Genomic_DNA"/>
</dbReference>
<dbReference type="InterPro" id="IPR005828">
    <property type="entry name" value="MFS_sugar_transport-like"/>
</dbReference>